<gene>
    <name evidence="1" type="ORF">JJB09_04895</name>
</gene>
<protein>
    <submittedName>
        <fullName evidence="1">Phosphotransferase</fullName>
    </submittedName>
</protein>
<dbReference type="SUPFAM" id="SSF56112">
    <property type="entry name" value="Protein kinase-like (PK-like)"/>
    <property type="match status" value="1"/>
</dbReference>
<proteinExistence type="predicted"/>
<organism evidence="1 2">
    <name type="scientific">Rhizobium setariae</name>
    <dbReference type="NCBI Taxonomy" id="2801340"/>
    <lineage>
        <taxon>Bacteria</taxon>
        <taxon>Pseudomonadati</taxon>
        <taxon>Pseudomonadota</taxon>
        <taxon>Alphaproteobacteria</taxon>
        <taxon>Hyphomicrobiales</taxon>
        <taxon>Rhizobiaceae</taxon>
        <taxon>Rhizobium/Agrobacterium group</taxon>
        <taxon>Rhizobium</taxon>
    </lineage>
</organism>
<sequence>MTALPHDVAVAARHWRLENLWQIADTASSMVWRARTTDAKPVVLKALKPAGTEERAGFDFLAWRNGAGSVRLLDRSGDMGLLEDGGERTLEEFHARHGETPSNEILATVLKHMHGPGAAPPPASFVPLELRFSSLFEVAANASSSDLDELLAWAAAHARALLDSQASIKPLHGDLHHGNVISADETHWLAIDPKGLVGDPAYDAANIFGNPLGRRDLICDPDRIDALATTLGAAVGCDRNKILRFAAAHAALSLCWLREDGLSTRSPMAQERMMLARQIRKMIG</sequence>
<dbReference type="EMBL" id="JAEQNC010000002">
    <property type="protein sequence ID" value="MBL0371357.1"/>
    <property type="molecule type" value="Genomic_DNA"/>
</dbReference>
<dbReference type="InterPro" id="IPR006748">
    <property type="entry name" value="NH2Glyco/OHUrea_AB-resist_kin"/>
</dbReference>
<dbReference type="InterPro" id="IPR011009">
    <property type="entry name" value="Kinase-like_dom_sf"/>
</dbReference>
<accession>A0A936YMB0</accession>
<dbReference type="Gene3D" id="1.10.510.10">
    <property type="entry name" value="Transferase(Phosphotransferase) domain 1"/>
    <property type="match status" value="1"/>
</dbReference>
<dbReference type="AlphaFoldDB" id="A0A936YMB0"/>
<dbReference type="GO" id="GO:0019748">
    <property type="term" value="P:secondary metabolic process"/>
    <property type="evidence" value="ECO:0007669"/>
    <property type="project" value="InterPro"/>
</dbReference>
<dbReference type="GO" id="GO:0016773">
    <property type="term" value="F:phosphotransferase activity, alcohol group as acceptor"/>
    <property type="evidence" value="ECO:0007669"/>
    <property type="project" value="InterPro"/>
</dbReference>
<dbReference type="Proteomes" id="UP000633219">
    <property type="component" value="Unassembled WGS sequence"/>
</dbReference>
<dbReference type="Pfam" id="PF04655">
    <property type="entry name" value="APH_6_hur"/>
    <property type="match status" value="1"/>
</dbReference>
<comment type="caution">
    <text evidence="1">The sequence shown here is derived from an EMBL/GenBank/DDBJ whole genome shotgun (WGS) entry which is preliminary data.</text>
</comment>
<reference evidence="1" key="1">
    <citation type="submission" date="2021-01" db="EMBL/GenBank/DDBJ databases">
        <title>Rhizobium sp. strain KVB221 16S ribosomal RNA gene Genome sequencing and assembly.</title>
        <authorList>
            <person name="Kang M."/>
        </authorList>
    </citation>
    <scope>NUCLEOTIDE SEQUENCE</scope>
    <source>
        <strain evidence="1">KVB221</strain>
    </source>
</reference>
<name>A0A936YMB0_9HYPH</name>
<evidence type="ECO:0000313" key="1">
    <source>
        <dbReference type="EMBL" id="MBL0371357.1"/>
    </source>
</evidence>
<keyword evidence="2" id="KW-1185">Reference proteome</keyword>
<evidence type="ECO:0000313" key="2">
    <source>
        <dbReference type="Proteomes" id="UP000633219"/>
    </source>
</evidence>
<dbReference type="RefSeq" id="WP_201653935.1">
    <property type="nucleotide sequence ID" value="NZ_JAEQNC010000002.1"/>
</dbReference>